<protein>
    <recommendedName>
        <fullName evidence="4">Secreted protein</fullName>
    </recommendedName>
</protein>
<keyword evidence="3" id="KW-1185">Reference proteome</keyword>
<dbReference type="OrthoDB" id="3693320at2"/>
<feature type="signal peptide" evidence="1">
    <location>
        <begin position="1"/>
        <end position="23"/>
    </location>
</feature>
<dbReference type="AlphaFoldDB" id="A0A563EWV7"/>
<evidence type="ECO:0008006" key="4">
    <source>
        <dbReference type="Google" id="ProtNLM"/>
    </source>
</evidence>
<reference evidence="2 3" key="1">
    <citation type="submission" date="2019-07" db="EMBL/GenBank/DDBJ databases">
        <title>Lentzea xizangensis sp. nov., isolated from Qinghai-Tibetan Plateau Soils.</title>
        <authorList>
            <person name="Huang J."/>
        </authorList>
    </citation>
    <scope>NUCLEOTIDE SEQUENCE [LARGE SCALE GENOMIC DNA]</scope>
    <source>
        <strain evidence="2 3">FXJ1.1311</strain>
    </source>
</reference>
<name>A0A563EWV7_9PSEU</name>
<keyword evidence="1" id="KW-0732">Signal</keyword>
<evidence type="ECO:0000313" key="2">
    <source>
        <dbReference type="EMBL" id="TWP52185.1"/>
    </source>
</evidence>
<sequence>MLKTLAAVAAVAAALLSTGTASAAEVPPGCASAKQIGTTGYVQYQGKTIASVKQFAGCGKNWPYTWVWDSYASGRNYRVSNWIAEIKGDEEIPHGGAQGVRNKQEVWGAPANTIKSCTRAVTSVTTTGDNYVSAWTDLRC</sequence>
<comment type="caution">
    <text evidence="2">The sequence shown here is derived from an EMBL/GenBank/DDBJ whole genome shotgun (WGS) entry which is preliminary data.</text>
</comment>
<dbReference type="Proteomes" id="UP000316639">
    <property type="component" value="Unassembled WGS sequence"/>
</dbReference>
<dbReference type="EMBL" id="VOBR01000006">
    <property type="protein sequence ID" value="TWP52185.1"/>
    <property type="molecule type" value="Genomic_DNA"/>
</dbReference>
<proteinExistence type="predicted"/>
<accession>A0A563EWV7</accession>
<organism evidence="2 3">
    <name type="scientific">Lentzea tibetensis</name>
    <dbReference type="NCBI Taxonomy" id="2591470"/>
    <lineage>
        <taxon>Bacteria</taxon>
        <taxon>Bacillati</taxon>
        <taxon>Actinomycetota</taxon>
        <taxon>Actinomycetes</taxon>
        <taxon>Pseudonocardiales</taxon>
        <taxon>Pseudonocardiaceae</taxon>
        <taxon>Lentzea</taxon>
    </lineage>
</organism>
<feature type="chain" id="PRO_5022007571" description="Secreted protein" evidence="1">
    <location>
        <begin position="24"/>
        <end position="140"/>
    </location>
</feature>
<gene>
    <name evidence="2" type="ORF">FKR81_11450</name>
</gene>
<evidence type="ECO:0000256" key="1">
    <source>
        <dbReference type="SAM" id="SignalP"/>
    </source>
</evidence>
<dbReference type="RefSeq" id="WP_146350981.1">
    <property type="nucleotide sequence ID" value="NZ_VOBR01000006.1"/>
</dbReference>
<evidence type="ECO:0000313" key="3">
    <source>
        <dbReference type="Proteomes" id="UP000316639"/>
    </source>
</evidence>